<dbReference type="EMBL" id="ML992664">
    <property type="protein sequence ID" value="KAF2216433.1"/>
    <property type="molecule type" value="Genomic_DNA"/>
</dbReference>
<keyword evidence="2" id="KW-1185">Reference proteome</keyword>
<dbReference type="PANTHER" id="PTHR38790">
    <property type="entry name" value="2EXR DOMAIN-CONTAINING PROTEIN-RELATED"/>
    <property type="match status" value="1"/>
</dbReference>
<name>A0A6A6FSK9_9PEZI</name>
<evidence type="ECO:0000313" key="1">
    <source>
        <dbReference type="EMBL" id="KAF2216433.1"/>
    </source>
</evidence>
<proteinExistence type="predicted"/>
<gene>
    <name evidence="1" type="ORF">CERZMDRAFT_81540</name>
</gene>
<dbReference type="AlphaFoldDB" id="A0A6A6FSK9"/>
<protein>
    <submittedName>
        <fullName evidence="1">Uncharacterized protein</fullName>
    </submittedName>
</protein>
<reference evidence="1" key="1">
    <citation type="journal article" date="2020" name="Stud. Mycol.">
        <title>101 Dothideomycetes genomes: a test case for predicting lifestyles and emergence of pathogens.</title>
        <authorList>
            <person name="Haridas S."/>
            <person name="Albert R."/>
            <person name="Binder M."/>
            <person name="Bloem J."/>
            <person name="Labutti K."/>
            <person name="Salamov A."/>
            <person name="Andreopoulos B."/>
            <person name="Baker S."/>
            <person name="Barry K."/>
            <person name="Bills G."/>
            <person name="Bluhm B."/>
            <person name="Cannon C."/>
            <person name="Castanera R."/>
            <person name="Culley D."/>
            <person name="Daum C."/>
            <person name="Ezra D."/>
            <person name="Gonzalez J."/>
            <person name="Henrissat B."/>
            <person name="Kuo A."/>
            <person name="Liang C."/>
            <person name="Lipzen A."/>
            <person name="Lutzoni F."/>
            <person name="Magnuson J."/>
            <person name="Mondo S."/>
            <person name="Nolan M."/>
            <person name="Ohm R."/>
            <person name="Pangilinan J."/>
            <person name="Park H.-J."/>
            <person name="Ramirez L."/>
            <person name="Alfaro M."/>
            <person name="Sun H."/>
            <person name="Tritt A."/>
            <person name="Yoshinaga Y."/>
            <person name="Zwiers L.-H."/>
            <person name="Turgeon B."/>
            <person name="Goodwin S."/>
            <person name="Spatafora J."/>
            <person name="Crous P."/>
            <person name="Grigoriev I."/>
        </authorList>
    </citation>
    <scope>NUCLEOTIDE SEQUENCE</scope>
    <source>
        <strain evidence="1">SCOH1-5</strain>
    </source>
</reference>
<dbReference type="PANTHER" id="PTHR38790:SF4">
    <property type="entry name" value="2EXR DOMAIN-CONTAINING PROTEIN"/>
    <property type="match status" value="1"/>
</dbReference>
<dbReference type="OrthoDB" id="72726at2759"/>
<accession>A0A6A6FSK9</accession>
<sequence length="357" mass="40723">MSSHVHHFDPQSASRLMQLPQELRDSIYDHVFSTTRFCFGERAVGRIDIDTHRVVSAHRGKSLALLRTCKRTHSEIGSRWLSQALFHFEDPGALLDKLALISDDVRVQIRYVRVSGDSLKVTWGHHEVYWPTAQAIKMLPGLNLEKLTVLGHKHPRISYDTLDNLIRYSSGWRELYYLSHTSEMLGFLSVLSLPSNRRMPQPATWQQALDERDGTGSSVTIFRSDSPTRGSVLDPSKRAVLHQHLRPGQTAADYWMNEEKTLLDPGEREKELLVIVKRGNGIEHAEANPASFLPSGDARLDSPAQTWAQVKELSREMRSWESSDDTSDDGSVDEDILILDEYNHVDDYTWPPFHFVK</sequence>
<dbReference type="Proteomes" id="UP000799539">
    <property type="component" value="Unassembled WGS sequence"/>
</dbReference>
<organism evidence="1 2">
    <name type="scientific">Cercospora zeae-maydis SCOH1-5</name>
    <dbReference type="NCBI Taxonomy" id="717836"/>
    <lineage>
        <taxon>Eukaryota</taxon>
        <taxon>Fungi</taxon>
        <taxon>Dikarya</taxon>
        <taxon>Ascomycota</taxon>
        <taxon>Pezizomycotina</taxon>
        <taxon>Dothideomycetes</taxon>
        <taxon>Dothideomycetidae</taxon>
        <taxon>Mycosphaerellales</taxon>
        <taxon>Mycosphaerellaceae</taxon>
        <taxon>Cercospora</taxon>
    </lineage>
</organism>
<evidence type="ECO:0000313" key="2">
    <source>
        <dbReference type="Proteomes" id="UP000799539"/>
    </source>
</evidence>